<feature type="transmembrane region" description="Helical" evidence="1">
    <location>
        <begin position="157"/>
        <end position="179"/>
    </location>
</feature>
<evidence type="ECO:0000256" key="1">
    <source>
        <dbReference type="SAM" id="Phobius"/>
    </source>
</evidence>
<keyword evidence="4" id="KW-1185">Reference proteome</keyword>
<feature type="transmembrane region" description="Helical" evidence="1">
    <location>
        <begin position="248"/>
        <end position="268"/>
    </location>
</feature>
<dbReference type="GO" id="GO:0016020">
    <property type="term" value="C:membrane"/>
    <property type="evidence" value="ECO:0007669"/>
    <property type="project" value="InterPro"/>
</dbReference>
<proteinExistence type="predicted"/>
<dbReference type="OrthoDB" id="9795732at2"/>
<feature type="transmembrane region" description="Helical" evidence="1">
    <location>
        <begin position="191"/>
        <end position="209"/>
    </location>
</feature>
<dbReference type="PANTHER" id="PTHR22911">
    <property type="entry name" value="ACYL-MALONYL CONDENSING ENZYME-RELATED"/>
    <property type="match status" value="1"/>
</dbReference>
<feature type="transmembrane region" description="Helical" evidence="1">
    <location>
        <begin position="105"/>
        <end position="123"/>
    </location>
</feature>
<dbReference type="PANTHER" id="PTHR22911:SF76">
    <property type="entry name" value="EAMA DOMAIN-CONTAINING PROTEIN"/>
    <property type="match status" value="1"/>
</dbReference>
<protein>
    <submittedName>
        <fullName evidence="3">EamA domain-containing membrane protein RarD</fullName>
    </submittedName>
</protein>
<keyword evidence="1" id="KW-1133">Transmembrane helix</keyword>
<sequence>MTETAAPRAPRLLTPLAATGVGFAAVLLWALLALFTVGSAPVPVLQLNAVSFGLAALVGLVWSAMAGDLRAVWPGWRIAAFGTIGLMGYHALYFGALRLAPPAEAGLIAYLWPLLIVLFSGLLPGETLRAGHVIGGLVAFAGAALIVGARIRGGFEAAALPGYALAFLAAITWASYSVLSRRLGQAPTAGVTSYCLGTALLSLPAHLAFEQTVWPATTLGWASMIGLGLGPVGLAFFVWDVGVKRGDIQLLGVASYAAPLLSTLVLVLAGAATASWTLAAAAGLITLGAALASRAGARARATAVSNAR</sequence>
<feature type="transmembrane region" description="Helical" evidence="1">
    <location>
        <begin position="78"/>
        <end position="99"/>
    </location>
</feature>
<dbReference type="SUPFAM" id="SSF103481">
    <property type="entry name" value="Multidrug resistance efflux transporter EmrE"/>
    <property type="match status" value="1"/>
</dbReference>
<dbReference type="RefSeq" id="WP_090114736.1">
    <property type="nucleotide sequence ID" value="NZ_FNAT01000010.1"/>
</dbReference>
<evidence type="ECO:0000259" key="2">
    <source>
        <dbReference type="Pfam" id="PF00892"/>
    </source>
</evidence>
<dbReference type="Pfam" id="PF00892">
    <property type="entry name" value="EamA"/>
    <property type="match status" value="2"/>
</dbReference>
<gene>
    <name evidence="3" type="ORF">SAMN04488567_0074</name>
</gene>
<dbReference type="InterPro" id="IPR037185">
    <property type="entry name" value="EmrE-like"/>
</dbReference>
<feature type="transmembrane region" description="Helical" evidence="1">
    <location>
        <begin position="47"/>
        <end position="66"/>
    </location>
</feature>
<organism evidence="3 4">
    <name type="scientific">Limimaricola pyoseonensis</name>
    <dbReference type="NCBI Taxonomy" id="521013"/>
    <lineage>
        <taxon>Bacteria</taxon>
        <taxon>Pseudomonadati</taxon>
        <taxon>Pseudomonadota</taxon>
        <taxon>Alphaproteobacteria</taxon>
        <taxon>Rhodobacterales</taxon>
        <taxon>Paracoccaceae</taxon>
        <taxon>Limimaricola</taxon>
    </lineage>
</organism>
<feature type="domain" description="EamA" evidence="2">
    <location>
        <begin position="161"/>
        <end position="293"/>
    </location>
</feature>
<dbReference type="Proteomes" id="UP000198922">
    <property type="component" value="Unassembled WGS sequence"/>
</dbReference>
<name>A0A1G7K0V6_9RHOB</name>
<evidence type="ECO:0000313" key="4">
    <source>
        <dbReference type="Proteomes" id="UP000198922"/>
    </source>
</evidence>
<dbReference type="InterPro" id="IPR000620">
    <property type="entry name" value="EamA_dom"/>
</dbReference>
<dbReference type="EMBL" id="FNAT01000010">
    <property type="protein sequence ID" value="SDF30631.1"/>
    <property type="molecule type" value="Genomic_DNA"/>
</dbReference>
<feature type="transmembrane region" description="Helical" evidence="1">
    <location>
        <begin position="130"/>
        <end position="151"/>
    </location>
</feature>
<feature type="transmembrane region" description="Helical" evidence="1">
    <location>
        <begin position="274"/>
        <end position="292"/>
    </location>
</feature>
<keyword evidence="1" id="KW-0472">Membrane</keyword>
<feature type="transmembrane region" description="Helical" evidence="1">
    <location>
        <begin position="12"/>
        <end position="35"/>
    </location>
</feature>
<accession>A0A1G7K0V6</accession>
<dbReference type="AlphaFoldDB" id="A0A1G7K0V6"/>
<keyword evidence="1" id="KW-0812">Transmembrane</keyword>
<evidence type="ECO:0000313" key="3">
    <source>
        <dbReference type="EMBL" id="SDF30631.1"/>
    </source>
</evidence>
<feature type="domain" description="EamA" evidence="2">
    <location>
        <begin position="22"/>
        <end position="147"/>
    </location>
</feature>
<feature type="transmembrane region" description="Helical" evidence="1">
    <location>
        <begin position="221"/>
        <end position="241"/>
    </location>
</feature>
<reference evidence="4" key="1">
    <citation type="submission" date="2016-10" db="EMBL/GenBank/DDBJ databases">
        <authorList>
            <person name="Varghese N."/>
            <person name="Submissions S."/>
        </authorList>
    </citation>
    <scope>NUCLEOTIDE SEQUENCE [LARGE SCALE GENOMIC DNA]</scope>
    <source>
        <strain evidence="4">DSM 21424</strain>
    </source>
</reference>
<dbReference type="STRING" id="521013.SAMN04488567_0074"/>